<sequence length="208" mass="22942">MSRFGRWYAERLLPVAIDKACASPGFAEPRAAALAGTHGTVLEIGFGSGLNLRHYPTGVEHLLAVEPAARAIELARPRIERAAFSVEVVGLDGQHLPVADASVDCVVSTFTLCTIPDVEAALREVRRVLRPGGTFHVLEHGLADEPRVQRWQRRWDPVQQRIAGGCHTDRHVPTLLRDAGFHWDELHRWYAGRPKVLTALTRTVATVA</sequence>
<dbReference type="Pfam" id="PF08241">
    <property type="entry name" value="Methyltransf_11"/>
    <property type="match status" value="1"/>
</dbReference>
<evidence type="ECO:0000259" key="1">
    <source>
        <dbReference type="Pfam" id="PF08241"/>
    </source>
</evidence>
<evidence type="ECO:0000313" key="2">
    <source>
        <dbReference type="EMBL" id="CAB4594479.1"/>
    </source>
</evidence>
<organism evidence="2">
    <name type="scientific">freshwater metagenome</name>
    <dbReference type="NCBI Taxonomy" id="449393"/>
    <lineage>
        <taxon>unclassified sequences</taxon>
        <taxon>metagenomes</taxon>
        <taxon>ecological metagenomes</taxon>
    </lineage>
</organism>
<dbReference type="InterPro" id="IPR013216">
    <property type="entry name" value="Methyltransf_11"/>
</dbReference>
<dbReference type="InterPro" id="IPR029063">
    <property type="entry name" value="SAM-dependent_MTases_sf"/>
</dbReference>
<dbReference type="Gene3D" id="3.40.50.150">
    <property type="entry name" value="Vaccinia Virus protein VP39"/>
    <property type="match status" value="1"/>
</dbReference>
<dbReference type="CDD" id="cd02440">
    <property type="entry name" value="AdoMet_MTases"/>
    <property type="match status" value="1"/>
</dbReference>
<dbReference type="EMBL" id="CAEZSR010000258">
    <property type="protein sequence ID" value="CAB4594479.1"/>
    <property type="molecule type" value="Genomic_DNA"/>
</dbReference>
<gene>
    <name evidence="2" type="ORF">UFOPK1493_03923</name>
</gene>
<dbReference type="AlphaFoldDB" id="A0A6J6G3C5"/>
<dbReference type="PANTHER" id="PTHR45036">
    <property type="entry name" value="METHYLTRANSFERASE LIKE 7B"/>
    <property type="match status" value="1"/>
</dbReference>
<protein>
    <submittedName>
        <fullName evidence="2">Unannotated protein</fullName>
    </submittedName>
</protein>
<name>A0A6J6G3C5_9ZZZZ</name>
<reference evidence="2" key="1">
    <citation type="submission" date="2020-05" db="EMBL/GenBank/DDBJ databases">
        <authorList>
            <person name="Chiriac C."/>
            <person name="Salcher M."/>
            <person name="Ghai R."/>
            <person name="Kavagutti S V."/>
        </authorList>
    </citation>
    <scope>NUCLEOTIDE SEQUENCE</scope>
</reference>
<proteinExistence type="predicted"/>
<dbReference type="GO" id="GO:0008757">
    <property type="term" value="F:S-adenosylmethionine-dependent methyltransferase activity"/>
    <property type="evidence" value="ECO:0007669"/>
    <property type="project" value="InterPro"/>
</dbReference>
<accession>A0A6J6G3C5</accession>
<dbReference type="PANTHER" id="PTHR45036:SF1">
    <property type="entry name" value="METHYLTRANSFERASE LIKE 7A"/>
    <property type="match status" value="1"/>
</dbReference>
<feature type="domain" description="Methyltransferase type 11" evidence="1">
    <location>
        <begin position="42"/>
        <end position="135"/>
    </location>
</feature>
<dbReference type="InterPro" id="IPR052356">
    <property type="entry name" value="Thiol_S-MT"/>
</dbReference>
<dbReference type="SUPFAM" id="SSF53335">
    <property type="entry name" value="S-adenosyl-L-methionine-dependent methyltransferases"/>
    <property type="match status" value="1"/>
</dbReference>